<evidence type="ECO:0000259" key="1">
    <source>
        <dbReference type="Pfam" id="PF09524"/>
    </source>
</evidence>
<comment type="caution">
    <text evidence="2">The sequence shown here is derived from an EMBL/GenBank/DDBJ whole genome shotgun (WGS) entry which is preliminary data.</text>
</comment>
<proteinExistence type="predicted"/>
<reference evidence="2" key="1">
    <citation type="submission" date="2016-07" db="EMBL/GenBank/DDBJ databases">
        <authorList>
            <person name="Kauffman K."/>
            <person name="Arevalo P."/>
            <person name="Polz M.F."/>
        </authorList>
    </citation>
    <scope>NUCLEOTIDE SEQUENCE</scope>
    <source>
        <strain evidence="2">10N.222.46.E12</strain>
    </source>
</reference>
<accession>A0A7Z1S4R8</accession>
<evidence type="ECO:0000313" key="2">
    <source>
        <dbReference type="EMBL" id="PMP32979.1"/>
    </source>
</evidence>
<sequence length="308" mass="35125">MTDVLDLLYGTRPLVINPDLAAKIGLNEALVLQQVKYWQERAQYEFEGKFWFYKKIEEWQGEFKFWSASTIKRTLSALDKAGLIETRRDLHGKLFGQHSNRTTWYSLKRQEVKLTPSKEKGDTQEVKLSSSTRGQIEPLYQEVNLTPSSDQRLLTEITTETTSPISPKGDEEIVITYLNESKEKLASELGQPKPRGARAIKTNIRKISARIKDGFTVTDCKLVIDYLHERWGHDKSLVEYFVLGSVFVPSKFEDKVIKAQAWADSGRPTYRHGAWSSNSSVDSSVETERGQRALQGLLDSARTLEDMS</sequence>
<feature type="domain" description="Phage conserved hypothetical protein C-terminal" evidence="1">
    <location>
        <begin position="200"/>
        <end position="253"/>
    </location>
</feature>
<name>A0A7Z1S4R8_9VIBR</name>
<dbReference type="RefSeq" id="WP_154724222.1">
    <property type="nucleotide sequence ID" value="NZ_CP170590.1"/>
</dbReference>
<protein>
    <recommendedName>
        <fullName evidence="1">Phage conserved hypothetical protein C-terminal domain-containing protein</fullName>
    </recommendedName>
</protein>
<reference evidence="2" key="2">
    <citation type="journal article" date="2018" name="Nature">
        <title>A major lineage of non-tailed dsDNA viruses as unrecognized killers of marine bacteria.</title>
        <authorList>
            <person name="Kauffman K.M."/>
            <person name="Hussain F.A."/>
            <person name="Yang J."/>
            <person name="Arevalo P."/>
            <person name="Brown J.M."/>
            <person name="Chang W.K."/>
            <person name="VanInsberghe D."/>
            <person name="Elsherbini J."/>
            <person name="Sharma R.S."/>
            <person name="Cutler M.B."/>
            <person name="Kelly L."/>
            <person name="Polz M.F."/>
        </authorList>
    </citation>
    <scope>NUCLEOTIDE SEQUENCE</scope>
    <source>
        <strain evidence="2">10N.222.46.E12</strain>
    </source>
</reference>
<dbReference type="Pfam" id="PF09524">
    <property type="entry name" value="Phg_2220_C"/>
    <property type="match status" value="1"/>
</dbReference>
<organism evidence="2">
    <name type="scientific">Vibrio cyclitrophicus</name>
    <dbReference type="NCBI Taxonomy" id="47951"/>
    <lineage>
        <taxon>Bacteria</taxon>
        <taxon>Pseudomonadati</taxon>
        <taxon>Pseudomonadota</taxon>
        <taxon>Gammaproteobacteria</taxon>
        <taxon>Vibrionales</taxon>
        <taxon>Vibrionaceae</taxon>
        <taxon>Vibrio</taxon>
    </lineage>
</organism>
<dbReference type="EMBL" id="MDBS01000003">
    <property type="protein sequence ID" value="PMP32979.1"/>
    <property type="molecule type" value="Genomic_DNA"/>
</dbReference>
<dbReference type="AlphaFoldDB" id="A0A7Z1S4R8"/>
<gene>
    <name evidence="2" type="ORF">BCS90_09595</name>
</gene>
<dbReference type="InterPro" id="IPR011741">
    <property type="entry name" value="Phg_2220_C"/>
</dbReference>